<dbReference type="EMBL" id="KL250920">
    <property type="protein sequence ID" value="KGB37736.1"/>
    <property type="molecule type" value="Genomic_DNA"/>
</dbReference>
<dbReference type="AlphaFoldDB" id="A0A095ATI5"/>
<feature type="transmembrane region" description="Helical" evidence="1">
    <location>
        <begin position="76"/>
        <end position="100"/>
    </location>
</feature>
<proteinExistence type="predicted"/>
<keyword evidence="1" id="KW-0812">Transmembrane</keyword>
<feature type="transmembrane region" description="Helical" evidence="1">
    <location>
        <begin position="112"/>
        <end position="129"/>
    </location>
</feature>
<protein>
    <submittedName>
        <fullName evidence="2">Uncharacterized protein</fullName>
    </submittedName>
</protein>
<gene>
    <name evidence="2" type="ORF">MS3_06088</name>
</gene>
<reference evidence="2" key="1">
    <citation type="journal article" date="2012" name="Nat. Genet.">
        <title>Whole-genome sequence of Schistosoma haematobium.</title>
        <authorList>
            <person name="Young N.D."/>
            <person name="Jex A.R."/>
            <person name="Li B."/>
            <person name="Liu S."/>
            <person name="Yang L."/>
            <person name="Xiong Z."/>
            <person name="Li Y."/>
            <person name="Cantacessi C."/>
            <person name="Hall R.S."/>
            <person name="Xu X."/>
            <person name="Chen F."/>
            <person name="Wu X."/>
            <person name="Zerlotini A."/>
            <person name="Oliveira G."/>
            <person name="Hofmann A."/>
            <person name="Zhang G."/>
            <person name="Fang X."/>
            <person name="Kang Y."/>
            <person name="Campbell B.E."/>
            <person name="Loukas A."/>
            <person name="Ranganathan S."/>
            <person name="Rollinson D."/>
            <person name="Rinaldi G."/>
            <person name="Brindley P.J."/>
            <person name="Yang H."/>
            <person name="Wang J."/>
            <person name="Wang J."/>
            <person name="Gasser R.B."/>
        </authorList>
    </citation>
    <scope>NUCLEOTIDE SEQUENCE [LARGE SCALE GENOMIC DNA]</scope>
</reference>
<sequence length="151" mass="16950">MATAFGVWNAQLEAIVKFVVFVISLVLFTCGLLIGAAIKTDLADQLMSILISFSVISVVIVIVAVVLSFWKDYKYYTIGVYIGAQILLFIFTIFLSYLTVGKSRYLLLYPNYALASILLYTIFFSTLSINTDIINVNKTESSIFQFQLTEH</sequence>
<evidence type="ECO:0000313" key="2">
    <source>
        <dbReference type="EMBL" id="KGB37736.1"/>
    </source>
</evidence>
<evidence type="ECO:0000256" key="1">
    <source>
        <dbReference type="SAM" id="Phobius"/>
    </source>
</evidence>
<keyword evidence="1" id="KW-1133">Transmembrane helix</keyword>
<name>A0A095ATI5_SCHHA</name>
<accession>A0A095ATI5</accession>
<keyword evidence="1" id="KW-0472">Membrane</keyword>
<feature type="transmembrane region" description="Helical" evidence="1">
    <location>
        <begin position="50"/>
        <end position="70"/>
    </location>
</feature>
<organism evidence="2">
    <name type="scientific">Schistosoma haematobium</name>
    <name type="common">Blood fluke</name>
    <dbReference type="NCBI Taxonomy" id="6185"/>
    <lineage>
        <taxon>Eukaryota</taxon>
        <taxon>Metazoa</taxon>
        <taxon>Spiralia</taxon>
        <taxon>Lophotrochozoa</taxon>
        <taxon>Platyhelminthes</taxon>
        <taxon>Trematoda</taxon>
        <taxon>Digenea</taxon>
        <taxon>Strigeidida</taxon>
        <taxon>Schistosomatoidea</taxon>
        <taxon>Schistosomatidae</taxon>
        <taxon>Schistosoma</taxon>
    </lineage>
</organism>
<feature type="transmembrane region" description="Helical" evidence="1">
    <location>
        <begin position="15"/>
        <end position="38"/>
    </location>
</feature>